<keyword evidence="4 5" id="KW-0472">Membrane</keyword>
<proteinExistence type="predicted"/>
<dbReference type="OrthoDB" id="6770063at2759"/>
<evidence type="ECO:0000256" key="4">
    <source>
        <dbReference type="ARBA" id="ARBA00023136"/>
    </source>
</evidence>
<feature type="transmembrane region" description="Helical" evidence="5">
    <location>
        <begin position="76"/>
        <end position="94"/>
    </location>
</feature>
<evidence type="ECO:0000256" key="1">
    <source>
        <dbReference type="ARBA" id="ARBA00004141"/>
    </source>
</evidence>
<dbReference type="GO" id="GO:0005886">
    <property type="term" value="C:plasma membrane"/>
    <property type="evidence" value="ECO:0007669"/>
    <property type="project" value="TreeGrafter"/>
</dbReference>
<name>A0A8H8RMQ8_9HELO</name>
<feature type="transmembrane region" description="Helical" evidence="5">
    <location>
        <begin position="206"/>
        <end position="225"/>
    </location>
</feature>
<sequence length="591" mass="63922">MSTQVLTQSEIDSSAVSFARSDEIHSRENNVELQHINVDPQTNLPSLSRLSSRHAVSEAPEPEIHDQTLRLPFRRLISAYLCLAAIYFISSLDINSVATALPAISKSLDAGNSITWTGTSYLMGQTAFQVLYGRLSDIFGRKPVLVTCVGFLILGDLLCGFAQTATWLYVCRALSGIGGGGISSLVAITVSDLVSMKDRGKYQGMLSGAIGLGSSTGPFIAASMLGRGREGWRWIFWVPPILAAACVLVMWRFLPLKPVTGRWQDKLRKIDWAGLAVAVVGMLFLLIPINSGGNVWPWGSAIVISMLVLGGASVVLFVLVEKRFAKIPLIPLRLFSQTSTAVLLLQSGLYNYVWQVDLYFLPVYFQTVRGYSPLQSATLCLPFLLVQSVTGVISGPLMSKLARFVSMTIKYCLPNYASRYDIMLHGGMIIWVVGAGMKLLFTRTTPVGVPGSDSSSNLVKTPLKSPLDEIANHHLALVALQAHSKPQDRAVATSTRNLLRALGSVIGMAISTAVQFAVMQSALPASLPSAVRAQVIDGSWEMGQLGSEAWESDILDAKMKGIRAVFTILVPLIGVCLVGGFFIPNTILKED</sequence>
<dbReference type="InterPro" id="IPR011701">
    <property type="entry name" value="MFS"/>
</dbReference>
<feature type="transmembrane region" description="Helical" evidence="5">
    <location>
        <begin position="498"/>
        <end position="518"/>
    </location>
</feature>
<feature type="transmembrane region" description="Helical" evidence="5">
    <location>
        <begin position="332"/>
        <end position="354"/>
    </location>
</feature>
<feature type="transmembrane region" description="Helical" evidence="5">
    <location>
        <begin position="176"/>
        <end position="194"/>
    </location>
</feature>
<dbReference type="AlphaFoldDB" id="A0A8H8RMQ8"/>
<evidence type="ECO:0000313" key="7">
    <source>
        <dbReference type="EMBL" id="TVY37369.1"/>
    </source>
</evidence>
<dbReference type="SUPFAM" id="SSF103473">
    <property type="entry name" value="MFS general substrate transporter"/>
    <property type="match status" value="1"/>
</dbReference>
<evidence type="ECO:0000313" key="8">
    <source>
        <dbReference type="Proteomes" id="UP000462212"/>
    </source>
</evidence>
<evidence type="ECO:0000259" key="6">
    <source>
        <dbReference type="PROSITE" id="PS50850"/>
    </source>
</evidence>
<dbReference type="Proteomes" id="UP000462212">
    <property type="component" value="Unassembled WGS sequence"/>
</dbReference>
<dbReference type="EMBL" id="QGMJ01000354">
    <property type="protein sequence ID" value="TVY37369.1"/>
    <property type="molecule type" value="Genomic_DNA"/>
</dbReference>
<evidence type="ECO:0000256" key="2">
    <source>
        <dbReference type="ARBA" id="ARBA00022692"/>
    </source>
</evidence>
<keyword evidence="8" id="KW-1185">Reference proteome</keyword>
<dbReference type="PROSITE" id="PS50850">
    <property type="entry name" value="MFS"/>
    <property type="match status" value="1"/>
</dbReference>
<comment type="subcellular location">
    <subcellularLocation>
        <location evidence="1">Membrane</location>
        <topology evidence="1">Multi-pass membrane protein</topology>
    </subcellularLocation>
</comment>
<dbReference type="InterPro" id="IPR020846">
    <property type="entry name" value="MFS_dom"/>
</dbReference>
<dbReference type="PANTHER" id="PTHR23501:SF78">
    <property type="entry name" value="MAJOR FACILITATOR SUPERFAMILY (MFS) PROFILE DOMAIN-CONTAINING PROTEIN-RELATED"/>
    <property type="match status" value="1"/>
</dbReference>
<keyword evidence="3 5" id="KW-1133">Transmembrane helix</keyword>
<feature type="transmembrane region" description="Helical" evidence="5">
    <location>
        <begin position="564"/>
        <end position="583"/>
    </location>
</feature>
<gene>
    <name evidence="7" type="ORF">LSUB1_G003967</name>
</gene>
<feature type="transmembrane region" description="Helical" evidence="5">
    <location>
        <begin position="374"/>
        <end position="399"/>
    </location>
</feature>
<dbReference type="Gene3D" id="1.20.1720.10">
    <property type="entry name" value="Multidrug resistance protein D"/>
    <property type="match status" value="1"/>
</dbReference>
<comment type="caution">
    <text evidence="7">The sequence shown here is derived from an EMBL/GenBank/DDBJ whole genome shotgun (WGS) entry which is preliminary data.</text>
</comment>
<feature type="transmembrane region" description="Helical" evidence="5">
    <location>
        <begin position="144"/>
        <end position="170"/>
    </location>
</feature>
<feature type="transmembrane region" description="Helical" evidence="5">
    <location>
        <begin position="231"/>
        <end position="251"/>
    </location>
</feature>
<reference evidence="7 8" key="1">
    <citation type="submission" date="2018-05" db="EMBL/GenBank/DDBJ databases">
        <title>Genome sequencing and assembly of the regulated plant pathogen Lachnellula willkommii and related sister species for the development of diagnostic species identification markers.</title>
        <authorList>
            <person name="Giroux E."/>
            <person name="Bilodeau G."/>
        </authorList>
    </citation>
    <scope>NUCLEOTIDE SEQUENCE [LARGE SCALE GENOMIC DNA]</scope>
    <source>
        <strain evidence="7 8">CBS 197.66</strain>
    </source>
</reference>
<keyword evidence="2 5" id="KW-0812">Transmembrane</keyword>
<accession>A0A8H8RMQ8</accession>
<feature type="transmembrane region" description="Helical" evidence="5">
    <location>
        <begin position="295"/>
        <end position="320"/>
    </location>
</feature>
<evidence type="ECO:0000256" key="5">
    <source>
        <dbReference type="SAM" id="Phobius"/>
    </source>
</evidence>
<protein>
    <submittedName>
        <fullName evidence="7">Putative transporter</fullName>
    </submittedName>
</protein>
<dbReference type="Pfam" id="PF07690">
    <property type="entry name" value="MFS_1"/>
    <property type="match status" value="1"/>
</dbReference>
<evidence type="ECO:0000256" key="3">
    <source>
        <dbReference type="ARBA" id="ARBA00022989"/>
    </source>
</evidence>
<dbReference type="InterPro" id="IPR036259">
    <property type="entry name" value="MFS_trans_sf"/>
</dbReference>
<organism evidence="7 8">
    <name type="scientific">Lachnellula subtilissima</name>
    <dbReference type="NCBI Taxonomy" id="602034"/>
    <lineage>
        <taxon>Eukaryota</taxon>
        <taxon>Fungi</taxon>
        <taxon>Dikarya</taxon>
        <taxon>Ascomycota</taxon>
        <taxon>Pezizomycotina</taxon>
        <taxon>Leotiomycetes</taxon>
        <taxon>Helotiales</taxon>
        <taxon>Lachnaceae</taxon>
        <taxon>Lachnellula</taxon>
    </lineage>
</organism>
<feature type="transmembrane region" description="Helical" evidence="5">
    <location>
        <begin position="272"/>
        <end position="289"/>
    </location>
</feature>
<dbReference type="PANTHER" id="PTHR23501">
    <property type="entry name" value="MAJOR FACILITATOR SUPERFAMILY"/>
    <property type="match status" value="1"/>
</dbReference>
<feature type="transmembrane region" description="Helical" evidence="5">
    <location>
        <begin position="420"/>
        <end position="441"/>
    </location>
</feature>
<feature type="domain" description="Major facilitator superfamily (MFS) profile" evidence="6">
    <location>
        <begin position="79"/>
        <end position="591"/>
    </location>
</feature>
<dbReference type="GO" id="GO:0022857">
    <property type="term" value="F:transmembrane transporter activity"/>
    <property type="evidence" value="ECO:0007669"/>
    <property type="project" value="InterPro"/>
</dbReference>